<dbReference type="InterPro" id="IPR039537">
    <property type="entry name" value="Retrotran_Ty1/copia-like"/>
</dbReference>
<gene>
    <name evidence="2" type="ORF">CR513_23646</name>
</gene>
<dbReference type="Gene3D" id="3.30.420.10">
    <property type="entry name" value="Ribonuclease H-like superfamily/Ribonuclease H"/>
    <property type="match status" value="1"/>
</dbReference>
<proteinExistence type="predicted"/>
<sequence>MLPFLLVIEKVSLLLILFILGLDVCKSIRKIWSDNGNKYVNLEFSKFVIDQDELTCVNTPQQNGVVERKNHHLKVARALLYQMSVREKLSFFPSSPLLLNLPCRVFGYVAFVHSHSPNHAKLDPRAIKCIFIGYPSNKKRYKGYHPQSSWFFMSMDITFHETQSSFVSPQLQGESILEVEFVLGSLPLLSLQDVQDTNHENTHKDYKKAEKED</sequence>
<dbReference type="Proteomes" id="UP000257109">
    <property type="component" value="Unassembled WGS sequence"/>
</dbReference>
<dbReference type="AlphaFoldDB" id="A0A371GUB2"/>
<dbReference type="STRING" id="157652.A0A371GUB2"/>
<dbReference type="Pfam" id="PF25597">
    <property type="entry name" value="SH3_retrovirus"/>
    <property type="match status" value="1"/>
</dbReference>
<dbReference type="GO" id="GO:0003676">
    <property type="term" value="F:nucleic acid binding"/>
    <property type="evidence" value="ECO:0007669"/>
    <property type="project" value="InterPro"/>
</dbReference>
<feature type="domain" description="Retroviral polymerase SH3-like" evidence="1">
    <location>
        <begin position="109"/>
        <end position="165"/>
    </location>
</feature>
<name>A0A371GUB2_MUCPR</name>
<dbReference type="SUPFAM" id="SSF53098">
    <property type="entry name" value="Ribonuclease H-like"/>
    <property type="match status" value="1"/>
</dbReference>
<evidence type="ECO:0000313" key="3">
    <source>
        <dbReference type="Proteomes" id="UP000257109"/>
    </source>
</evidence>
<accession>A0A371GUB2</accession>
<feature type="non-terminal residue" evidence="2">
    <location>
        <position position="1"/>
    </location>
</feature>
<comment type="caution">
    <text evidence="2">The sequence shown here is derived from an EMBL/GenBank/DDBJ whole genome shotgun (WGS) entry which is preliminary data.</text>
</comment>
<dbReference type="InterPro" id="IPR012337">
    <property type="entry name" value="RNaseH-like_sf"/>
</dbReference>
<evidence type="ECO:0000259" key="1">
    <source>
        <dbReference type="Pfam" id="PF25597"/>
    </source>
</evidence>
<dbReference type="OrthoDB" id="1750639at2759"/>
<dbReference type="PANTHER" id="PTHR42648:SF31">
    <property type="entry name" value="RNA-DIRECTED DNA POLYMERASE"/>
    <property type="match status" value="1"/>
</dbReference>
<evidence type="ECO:0000313" key="2">
    <source>
        <dbReference type="EMBL" id="RDX94023.1"/>
    </source>
</evidence>
<dbReference type="InterPro" id="IPR036397">
    <property type="entry name" value="RNaseH_sf"/>
</dbReference>
<dbReference type="InterPro" id="IPR057670">
    <property type="entry name" value="SH3_retrovirus"/>
</dbReference>
<protein>
    <recommendedName>
        <fullName evidence="1">Retroviral polymerase SH3-like domain-containing protein</fullName>
    </recommendedName>
</protein>
<organism evidence="2 3">
    <name type="scientific">Mucuna pruriens</name>
    <name type="common">Velvet bean</name>
    <name type="synonym">Dolichos pruriens</name>
    <dbReference type="NCBI Taxonomy" id="157652"/>
    <lineage>
        <taxon>Eukaryota</taxon>
        <taxon>Viridiplantae</taxon>
        <taxon>Streptophyta</taxon>
        <taxon>Embryophyta</taxon>
        <taxon>Tracheophyta</taxon>
        <taxon>Spermatophyta</taxon>
        <taxon>Magnoliopsida</taxon>
        <taxon>eudicotyledons</taxon>
        <taxon>Gunneridae</taxon>
        <taxon>Pentapetalae</taxon>
        <taxon>rosids</taxon>
        <taxon>fabids</taxon>
        <taxon>Fabales</taxon>
        <taxon>Fabaceae</taxon>
        <taxon>Papilionoideae</taxon>
        <taxon>50 kb inversion clade</taxon>
        <taxon>NPAAA clade</taxon>
        <taxon>indigoferoid/millettioid clade</taxon>
        <taxon>Phaseoleae</taxon>
        <taxon>Mucuna</taxon>
    </lineage>
</organism>
<dbReference type="PANTHER" id="PTHR42648">
    <property type="entry name" value="TRANSPOSASE, PUTATIVE-RELATED"/>
    <property type="match status" value="1"/>
</dbReference>
<dbReference type="EMBL" id="QJKJ01004472">
    <property type="protein sequence ID" value="RDX94023.1"/>
    <property type="molecule type" value="Genomic_DNA"/>
</dbReference>
<reference evidence="2" key="1">
    <citation type="submission" date="2018-05" db="EMBL/GenBank/DDBJ databases">
        <title>Draft genome of Mucuna pruriens seed.</title>
        <authorList>
            <person name="Nnadi N.E."/>
            <person name="Vos R."/>
            <person name="Hasami M.H."/>
            <person name="Devisetty U.K."/>
            <person name="Aguiy J.C."/>
        </authorList>
    </citation>
    <scope>NUCLEOTIDE SEQUENCE [LARGE SCALE GENOMIC DNA]</scope>
    <source>
        <strain evidence="2">JCA_2017</strain>
    </source>
</reference>
<keyword evidence="3" id="KW-1185">Reference proteome</keyword>